<dbReference type="EMBL" id="MT144591">
    <property type="protein sequence ID" value="QJH93746.1"/>
    <property type="molecule type" value="Genomic_DNA"/>
</dbReference>
<name>A0A6H1Z995_9ZZZZ</name>
<accession>A0A6H1Z995</accession>
<gene>
    <name evidence="1" type="ORF">TM448A00065_0067</name>
    <name evidence="2" type="ORF">TM448B00134_0040</name>
</gene>
<dbReference type="AlphaFoldDB" id="A0A6H1Z995"/>
<evidence type="ECO:0000313" key="2">
    <source>
        <dbReference type="EMBL" id="QJH93746.1"/>
    </source>
</evidence>
<organism evidence="1">
    <name type="scientific">viral metagenome</name>
    <dbReference type="NCBI Taxonomy" id="1070528"/>
    <lineage>
        <taxon>unclassified sequences</taxon>
        <taxon>metagenomes</taxon>
        <taxon>organismal metagenomes</taxon>
    </lineage>
</organism>
<sequence>MTKTHTACPARWRQIYWHLMPYPLNRKRLLAAMPEILLAMSIPVGHTLAAE</sequence>
<protein>
    <submittedName>
        <fullName evidence="1">Uncharacterized protein</fullName>
    </submittedName>
</protein>
<dbReference type="EMBL" id="MT143972">
    <property type="protein sequence ID" value="QJA44021.1"/>
    <property type="molecule type" value="Genomic_DNA"/>
</dbReference>
<evidence type="ECO:0000313" key="1">
    <source>
        <dbReference type="EMBL" id="QJA44021.1"/>
    </source>
</evidence>
<reference evidence="1" key="1">
    <citation type="submission" date="2020-03" db="EMBL/GenBank/DDBJ databases">
        <title>The deep terrestrial virosphere.</title>
        <authorList>
            <person name="Holmfeldt K."/>
            <person name="Nilsson E."/>
            <person name="Simone D."/>
            <person name="Lopez-Fernandez M."/>
            <person name="Wu X."/>
            <person name="de Brujin I."/>
            <person name="Lundin D."/>
            <person name="Andersson A."/>
            <person name="Bertilsson S."/>
            <person name="Dopson M."/>
        </authorList>
    </citation>
    <scope>NUCLEOTIDE SEQUENCE</scope>
    <source>
        <strain evidence="1">TM448A00065</strain>
        <strain evidence="2">TM448B00134</strain>
    </source>
</reference>
<proteinExistence type="predicted"/>